<feature type="binding site" evidence="14">
    <location>
        <position position="48"/>
    </location>
    <ligand>
        <name>ATP</name>
        <dbReference type="ChEBI" id="CHEBI:30616"/>
    </ligand>
</feature>
<dbReference type="InterPro" id="IPR038385">
    <property type="entry name" value="Sua5/YwlC_C"/>
</dbReference>
<comment type="subcellular location">
    <subcellularLocation>
        <location evidence="1 13">Cytoplasm</location>
    </subcellularLocation>
</comment>
<dbReference type="InterPro" id="IPR006070">
    <property type="entry name" value="Sua5-like_dom"/>
</dbReference>
<dbReference type="GO" id="GO:0005737">
    <property type="term" value="C:cytoplasm"/>
    <property type="evidence" value="ECO:0007669"/>
    <property type="project" value="UniProtKB-SubCell"/>
</dbReference>
<evidence type="ECO:0000313" key="16">
    <source>
        <dbReference type="EMBL" id="WPU64224.1"/>
    </source>
</evidence>
<dbReference type="GO" id="GO:0003725">
    <property type="term" value="F:double-stranded RNA binding"/>
    <property type="evidence" value="ECO:0007669"/>
    <property type="project" value="UniProtKB-UniRule"/>
</dbReference>
<dbReference type="PANTHER" id="PTHR17490:SF16">
    <property type="entry name" value="THREONYLCARBAMOYL-AMP SYNTHASE"/>
    <property type="match status" value="1"/>
</dbReference>
<proteinExistence type="inferred from homology"/>
<feature type="binding site" evidence="14">
    <location>
        <position position="170"/>
    </location>
    <ligand>
        <name>L-threonine</name>
        <dbReference type="ChEBI" id="CHEBI:57926"/>
    </ligand>
</feature>
<evidence type="ECO:0000313" key="17">
    <source>
        <dbReference type="Proteomes" id="UP001324634"/>
    </source>
</evidence>
<keyword evidence="7 13" id="KW-0819">tRNA processing</keyword>
<dbReference type="AlphaFoldDB" id="A0AAX4HMV6"/>
<dbReference type="Pfam" id="PF03481">
    <property type="entry name" value="Sua5_C"/>
    <property type="match status" value="1"/>
</dbReference>
<evidence type="ECO:0000256" key="2">
    <source>
        <dbReference type="ARBA" id="ARBA00007663"/>
    </source>
</evidence>
<feature type="binding site" evidence="14">
    <location>
        <position position="57"/>
    </location>
    <ligand>
        <name>L-threonine</name>
        <dbReference type="ChEBI" id="CHEBI:57926"/>
    </ligand>
</feature>
<dbReference type="GO" id="GO:0006450">
    <property type="term" value="P:regulation of translational fidelity"/>
    <property type="evidence" value="ECO:0007669"/>
    <property type="project" value="TreeGrafter"/>
</dbReference>
<evidence type="ECO:0000259" key="15">
    <source>
        <dbReference type="PROSITE" id="PS51163"/>
    </source>
</evidence>
<dbReference type="GO" id="GO:0000049">
    <property type="term" value="F:tRNA binding"/>
    <property type="evidence" value="ECO:0007669"/>
    <property type="project" value="TreeGrafter"/>
</dbReference>
<keyword evidence="5 13" id="KW-0963">Cytoplasm</keyword>
<dbReference type="InterPro" id="IPR017945">
    <property type="entry name" value="DHBP_synth_RibB-like_a/b_dom"/>
</dbReference>
<keyword evidence="10 13" id="KW-0067">ATP-binding</keyword>
<feature type="binding site" evidence="14">
    <location>
        <position position="111"/>
    </location>
    <ligand>
        <name>L-threonine</name>
        <dbReference type="ChEBI" id="CHEBI:57926"/>
    </ligand>
</feature>
<protein>
    <recommendedName>
        <fullName evidence="4 13">Threonylcarbamoyl-AMP synthase</fullName>
        <shortName evidence="13">TC-AMP synthase</shortName>
        <ecNumber evidence="3 13">2.7.7.87</ecNumber>
    </recommendedName>
    <alternativeName>
        <fullName evidence="11 13">L-threonylcarbamoyladenylate synthase</fullName>
    </alternativeName>
</protein>
<dbReference type="GO" id="GO:0005524">
    <property type="term" value="F:ATP binding"/>
    <property type="evidence" value="ECO:0007669"/>
    <property type="project" value="UniProtKB-UniRule"/>
</dbReference>
<evidence type="ECO:0000256" key="3">
    <source>
        <dbReference type="ARBA" id="ARBA00012584"/>
    </source>
</evidence>
<keyword evidence="9 13" id="KW-0547">Nucleotide-binding</keyword>
<dbReference type="Gene3D" id="3.90.870.10">
    <property type="entry name" value="DHBP synthase"/>
    <property type="match status" value="1"/>
</dbReference>
<dbReference type="KEGG" id="psti:SOO65_16140"/>
<feature type="binding site" evidence="14">
    <location>
        <position position="184"/>
    </location>
    <ligand>
        <name>ATP</name>
        <dbReference type="ChEBI" id="CHEBI:30616"/>
    </ligand>
</feature>
<evidence type="ECO:0000256" key="7">
    <source>
        <dbReference type="ARBA" id="ARBA00022694"/>
    </source>
</evidence>
<comment type="function">
    <text evidence="13">Required for the formation of a threonylcarbamoyl group on adenosine at position 37 (t(6)A37) in tRNAs that read codons beginning with adenine.</text>
</comment>
<dbReference type="NCBIfam" id="TIGR00057">
    <property type="entry name" value="L-threonylcarbamoyladenylate synthase"/>
    <property type="match status" value="1"/>
</dbReference>
<evidence type="ECO:0000256" key="14">
    <source>
        <dbReference type="PIRSR" id="PIRSR004930-1"/>
    </source>
</evidence>
<sequence>MKIVDLDKARDLLLSGEVVAIPTETVYGLGGWINSEEGLQKIFSTKERPFFDPLIVHIDGIESAKKLTSDWTKIHDVLARACWPGPLTLIAKKHDSVSSLITSGLDSVGLRCPRHEKTLELLRSIPGGVAAPSANKFGKTSPTQSQHVYQEFGDAVAIIEGGASDIGIESTVAGVVNGRVEVFRPGFYTAQKLKNILKDAGMDVEVVYAQSPVAPGQLKHHYMPRIPLIITGPEFSWAHNQAAIETELQKTFKRPAIWLQPENPSLASRELYQKMREFDEQGFDIILTPYLPNHSGEEWLGIWNRLEKAKTLSLARK</sequence>
<evidence type="ECO:0000256" key="8">
    <source>
        <dbReference type="ARBA" id="ARBA00022695"/>
    </source>
</evidence>
<dbReference type="EC" id="2.7.7.87" evidence="3 13"/>
<dbReference type="PIRSF" id="PIRSF004930">
    <property type="entry name" value="Tln_factor_SUA5"/>
    <property type="match status" value="1"/>
</dbReference>
<dbReference type="InterPro" id="IPR005145">
    <property type="entry name" value="Sua5_C"/>
</dbReference>
<comment type="catalytic activity">
    <reaction evidence="12 13">
        <text>L-threonine + hydrogencarbonate + ATP = L-threonylcarbamoyladenylate + diphosphate + H2O</text>
        <dbReference type="Rhea" id="RHEA:36407"/>
        <dbReference type="ChEBI" id="CHEBI:15377"/>
        <dbReference type="ChEBI" id="CHEBI:17544"/>
        <dbReference type="ChEBI" id="CHEBI:30616"/>
        <dbReference type="ChEBI" id="CHEBI:33019"/>
        <dbReference type="ChEBI" id="CHEBI:57926"/>
        <dbReference type="ChEBI" id="CHEBI:73682"/>
        <dbReference type="EC" id="2.7.7.87"/>
    </reaction>
</comment>
<dbReference type="InterPro" id="IPR050156">
    <property type="entry name" value="TC-AMP_synthase_SUA5"/>
</dbReference>
<organism evidence="16 17">
    <name type="scientific">Peredibacter starrii</name>
    <dbReference type="NCBI Taxonomy" id="28202"/>
    <lineage>
        <taxon>Bacteria</taxon>
        <taxon>Pseudomonadati</taxon>
        <taxon>Bdellovibrionota</taxon>
        <taxon>Bacteriovoracia</taxon>
        <taxon>Bacteriovoracales</taxon>
        <taxon>Bacteriovoracaceae</taxon>
        <taxon>Peredibacter</taxon>
    </lineage>
</organism>
<evidence type="ECO:0000256" key="10">
    <source>
        <dbReference type="ARBA" id="ARBA00022840"/>
    </source>
</evidence>
<feature type="binding site" evidence="14">
    <location>
        <position position="141"/>
    </location>
    <ligand>
        <name>ATP</name>
        <dbReference type="ChEBI" id="CHEBI:30616"/>
    </ligand>
</feature>
<evidence type="ECO:0000256" key="5">
    <source>
        <dbReference type="ARBA" id="ARBA00022490"/>
    </source>
</evidence>
<evidence type="ECO:0000256" key="13">
    <source>
        <dbReference type="PIRNR" id="PIRNR004930"/>
    </source>
</evidence>
<evidence type="ECO:0000256" key="1">
    <source>
        <dbReference type="ARBA" id="ARBA00004496"/>
    </source>
</evidence>
<comment type="similarity">
    <text evidence="2 13">Belongs to the SUA5 family.</text>
</comment>
<feature type="domain" description="YrdC-like" evidence="15">
    <location>
        <begin position="3"/>
        <end position="188"/>
    </location>
</feature>
<keyword evidence="6 13" id="KW-0808">Transferase</keyword>
<evidence type="ECO:0000256" key="4">
    <source>
        <dbReference type="ARBA" id="ARBA00015492"/>
    </source>
</evidence>
<feature type="binding site" evidence="14">
    <location>
        <position position="222"/>
    </location>
    <ligand>
        <name>ATP</name>
        <dbReference type="ChEBI" id="CHEBI:30616"/>
    </ligand>
</feature>
<keyword evidence="8 13" id="KW-0548">Nucleotidyltransferase</keyword>
<dbReference type="Proteomes" id="UP001324634">
    <property type="component" value="Chromosome"/>
</dbReference>
<feature type="binding site" evidence="14">
    <location>
        <position position="131"/>
    </location>
    <ligand>
        <name>L-threonine</name>
        <dbReference type="ChEBI" id="CHEBI:57926"/>
    </ligand>
</feature>
<dbReference type="Pfam" id="PF01300">
    <property type="entry name" value="Sua5_yciO_yrdC"/>
    <property type="match status" value="1"/>
</dbReference>
<dbReference type="SUPFAM" id="SSF55821">
    <property type="entry name" value="YrdC/RibB"/>
    <property type="match status" value="1"/>
</dbReference>
<reference evidence="16 17" key="1">
    <citation type="submission" date="2023-11" db="EMBL/GenBank/DDBJ databases">
        <title>Peredibacter starrii A3.12.</title>
        <authorList>
            <person name="Mitchell R.J."/>
        </authorList>
    </citation>
    <scope>NUCLEOTIDE SEQUENCE [LARGE SCALE GENOMIC DNA]</scope>
    <source>
        <strain evidence="16 17">A3.12</strain>
    </source>
</reference>
<feature type="binding site" evidence="14">
    <location>
        <position position="25"/>
    </location>
    <ligand>
        <name>L-threonine</name>
        <dbReference type="ChEBI" id="CHEBI:57926"/>
    </ligand>
</feature>
<evidence type="ECO:0000256" key="11">
    <source>
        <dbReference type="ARBA" id="ARBA00029774"/>
    </source>
</evidence>
<keyword evidence="17" id="KW-1185">Reference proteome</keyword>
<dbReference type="Gene3D" id="3.40.50.11030">
    <property type="entry name" value="Threonylcarbamoyl-AMP synthase, C-terminal domain"/>
    <property type="match status" value="1"/>
</dbReference>
<dbReference type="InterPro" id="IPR010923">
    <property type="entry name" value="T(6)A37_SUA5"/>
</dbReference>
<evidence type="ECO:0000256" key="9">
    <source>
        <dbReference type="ARBA" id="ARBA00022741"/>
    </source>
</evidence>
<dbReference type="PANTHER" id="PTHR17490">
    <property type="entry name" value="SUA5"/>
    <property type="match status" value="1"/>
</dbReference>
<feature type="binding site" evidence="14">
    <location>
        <position position="133"/>
    </location>
    <ligand>
        <name>ATP</name>
        <dbReference type="ChEBI" id="CHEBI:30616"/>
    </ligand>
</feature>
<dbReference type="EMBL" id="CP139487">
    <property type="protein sequence ID" value="WPU64224.1"/>
    <property type="molecule type" value="Genomic_DNA"/>
</dbReference>
<accession>A0AAX4HMV6</accession>
<dbReference type="RefSeq" id="WP_321392613.1">
    <property type="nucleotide sequence ID" value="NZ_CP139487.1"/>
</dbReference>
<gene>
    <name evidence="16" type="ORF">SOO65_16140</name>
</gene>
<dbReference type="GO" id="GO:0008033">
    <property type="term" value="P:tRNA processing"/>
    <property type="evidence" value="ECO:0007669"/>
    <property type="project" value="UniProtKB-KW"/>
</dbReference>
<evidence type="ECO:0000256" key="6">
    <source>
        <dbReference type="ARBA" id="ARBA00022679"/>
    </source>
</evidence>
<evidence type="ECO:0000256" key="12">
    <source>
        <dbReference type="ARBA" id="ARBA00048366"/>
    </source>
</evidence>
<dbReference type="PROSITE" id="PS51163">
    <property type="entry name" value="YRDC"/>
    <property type="match status" value="1"/>
</dbReference>
<name>A0AAX4HMV6_9BACT</name>
<dbReference type="GO" id="GO:0061710">
    <property type="term" value="F:L-threonylcarbamoyladenylate synthase"/>
    <property type="evidence" value="ECO:0007669"/>
    <property type="project" value="UniProtKB-EC"/>
</dbReference>